<accession>A0ACB9N6F1</accession>
<evidence type="ECO:0000313" key="2">
    <source>
        <dbReference type="Proteomes" id="UP000828941"/>
    </source>
</evidence>
<gene>
    <name evidence="1" type="ORF">L6164_016944</name>
</gene>
<proteinExistence type="predicted"/>
<dbReference type="Proteomes" id="UP000828941">
    <property type="component" value="Chromosome 7"/>
</dbReference>
<organism evidence="1 2">
    <name type="scientific">Bauhinia variegata</name>
    <name type="common">Purple orchid tree</name>
    <name type="synonym">Phanera variegata</name>
    <dbReference type="NCBI Taxonomy" id="167791"/>
    <lineage>
        <taxon>Eukaryota</taxon>
        <taxon>Viridiplantae</taxon>
        <taxon>Streptophyta</taxon>
        <taxon>Embryophyta</taxon>
        <taxon>Tracheophyta</taxon>
        <taxon>Spermatophyta</taxon>
        <taxon>Magnoliopsida</taxon>
        <taxon>eudicotyledons</taxon>
        <taxon>Gunneridae</taxon>
        <taxon>Pentapetalae</taxon>
        <taxon>rosids</taxon>
        <taxon>fabids</taxon>
        <taxon>Fabales</taxon>
        <taxon>Fabaceae</taxon>
        <taxon>Cercidoideae</taxon>
        <taxon>Cercideae</taxon>
        <taxon>Bauhiniinae</taxon>
        <taxon>Bauhinia</taxon>
    </lineage>
</organism>
<dbReference type="EMBL" id="CM039432">
    <property type="protein sequence ID" value="KAI4332002.1"/>
    <property type="molecule type" value="Genomic_DNA"/>
</dbReference>
<sequence length="331" mass="36776">MSSPTSLKSLHLQSNKLSGEFPQFLKDSSNLATLDLGENKFAGIIPAWVGQTLSNLIILRLRSNNFFGQIPHEFCNLKFLQILDVAQNNLTGYIPQCVNHFNAMMVKSTSSDPLDPCKEIRVRSYVFLRVTIWLKGGHYDYTGTRLCLIKSIDFSNNKLSGVMPNEVTSLVGLVSLNLSTNLLKGEIPVSIGNMRLLESLDLSTNQLSGEIPSSIASLNFLGTVNFSYNNLKGKIPTGTQMQSFEASSFVGNGLCGPPLPNCTTHGGTHDHTDGNDEGSDHGIDWSLLSKVLGYIVGMCGFLGPLLYNRSWRIAYFRWIDTVWFKLRYCYW</sequence>
<keyword evidence="2" id="KW-1185">Reference proteome</keyword>
<reference evidence="1 2" key="1">
    <citation type="journal article" date="2022" name="DNA Res.">
        <title>Chromosomal-level genome assembly of the orchid tree Bauhinia variegata (Leguminosae; Cercidoideae) supports the allotetraploid origin hypothesis of Bauhinia.</title>
        <authorList>
            <person name="Zhong Y."/>
            <person name="Chen Y."/>
            <person name="Zheng D."/>
            <person name="Pang J."/>
            <person name="Liu Y."/>
            <person name="Luo S."/>
            <person name="Meng S."/>
            <person name="Qian L."/>
            <person name="Wei D."/>
            <person name="Dai S."/>
            <person name="Zhou R."/>
        </authorList>
    </citation>
    <scope>NUCLEOTIDE SEQUENCE [LARGE SCALE GENOMIC DNA]</scope>
    <source>
        <strain evidence="1">BV-YZ2020</strain>
    </source>
</reference>
<evidence type="ECO:0000313" key="1">
    <source>
        <dbReference type="EMBL" id="KAI4332002.1"/>
    </source>
</evidence>
<comment type="caution">
    <text evidence="1">The sequence shown here is derived from an EMBL/GenBank/DDBJ whole genome shotgun (WGS) entry which is preliminary data.</text>
</comment>
<name>A0ACB9N6F1_BAUVA</name>
<protein>
    <submittedName>
        <fullName evidence="1">Uncharacterized protein</fullName>
    </submittedName>
</protein>